<keyword evidence="2" id="KW-1185">Reference proteome</keyword>
<evidence type="ECO:0000313" key="1">
    <source>
        <dbReference type="EMBL" id="CAG8790673.1"/>
    </source>
</evidence>
<dbReference type="EMBL" id="CAJVQC010051686">
    <property type="protein sequence ID" value="CAG8790673.1"/>
    <property type="molecule type" value="Genomic_DNA"/>
</dbReference>
<feature type="non-terminal residue" evidence="1">
    <location>
        <position position="1"/>
    </location>
</feature>
<comment type="caution">
    <text evidence="1">The sequence shown here is derived from an EMBL/GenBank/DDBJ whole genome shotgun (WGS) entry which is preliminary data.</text>
</comment>
<proteinExistence type="predicted"/>
<reference evidence="1" key="1">
    <citation type="submission" date="2021-06" db="EMBL/GenBank/DDBJ databases">
        <authorList>
            <person name="Kallberg Y."/>
            <person name="Tangrot J."/>
            <person name="Rosling A."/>
        </authorList>
    </citation>
    <scope>NUCLEOTIDE SEQUENCE</scope>
    <source>
        <strain evidence="1">MA461A</strain>
    </source>
</reference>
<evidence type="ECO:0000313" key="2">
    <source>
        <dbReference type="Proteomes" id="UP000789920"/>
    </source>
</evidence>
<protein>
    <submittedName>
        <fullName evidence="1">5497_t:CDS:1</fullName>
    </submittedName>
</protein>
<feature type="non-terminal residue" evidence="1">
    <location>
        <position position="356"/>
    </location>
</feature>
<dbReference type="Proteomes" id="UP000789920">
    <property type="component" value="Unassembled WGS sequence"/>
</dbReference>
<sequence>RASAPLKIMQGNSQNCKASLASAAVRADPKLNPQLIVCILGSKTNGLSGLYADIKKICLTDLGINSQCFQSKEIGGPLWKQICYNAALKINGKLGGTNSRLIPKQLDFKGAKPYMVIGADVFHPSIEDKKKGRPSVAGLVASMDPYATKYVGRYSMNKKLKNEVIEEIGSIIIDFVKVFFEESNKKYLPQAILFYRDGVAEGQFEIIIEHEVNKLLDELKSFYQSPKPKDESDADPKGNGNCQPGTVIDKDIVVPQYFTFYLQSHSSPLGTARSAYYHVIYDEIGFSQDEMHTLTYNLCFSSVRCNLSLSMVTPLHYAHNLANLAKNLVTYDEFPPKAAGRRSAPTPDPEFVKNGK</sequence>
<accession>A0ACA9RGC8</accession>
<organism evidence="1 2">
    <name type="scientific">Racocetra persica</name>
    <dbReference type="NCBI Taxonomy" id="160502"/>
    <lineage>
        <taxon>Eukaryota</taxon>
        <taxon>Fungi</taxon>
        <taxon>Fungi incertae sedis</taxon>
        <taxon>Mucoromycota</taxon>
        <taxon>Glomeromycotina</taxon>
        <taxon>Glomeromycetes</taxon>
        <taxon>Diversisporales</taxon>
        <taxon>Gigasporaceae</taxon>
        <taxon>Racocetra</taxon>
    </lineage>
</organism>
<name>A0ACA9RGC8_9GLOM</name>
<gene>
    <name evidence="1" type="ORF">RPERSI_LOCUS19093</name>
</gene>